<evidence type="ECO:0000256" key="1">
    <source>
        <dbReference type="ARBA" id="ARBA00022691"/>
    </source>
</evidence>
<keyword evidence="1" id="KW-0949">S-adenosyl-L-methionine</keyword>
<evidence type="ECO:0000259" key="4">
    <source>
        <dbReference type="Pfam" id="PF20257"/>
    </source>
</evidence>
<reference evidence="5 6" key="1">
    <citation type="journal article" date="2010" name="Stand. Genomic Sci.">
        <title>Complete genome sequence of Spirochaeta smaragdinae type strain (SEBR 4228).</title>
        <authorList>
            <person name="Mavromatis K."/>
            <person name="Yasawong M."/>
            <person name="Chertkov O."/>
            <person name="Lapidus A."/>
            <person name="Lucas S."/>
            <person name="Nolan M."/>
            <person name="Del Rio T.G."/>
            <person name="Tice H."/>
            <person name="Cheng J.F."/>
            <person name="Pitluck S."/>
            <person name="Liolios K."/>
            <person name="Ivanova N."/>
            <person name="Tapia R."/>
            <person name="Han C."/>
            <person name="Bruce D."/>
            <person name="Goodwin L."/>
            <person name="Pati A."/>
            <person name="Chen A."/>
            <person name="Palaniappan K."/>
            <person name="Land M."/>
            <person name="Hauser L."/>
            <person name="Chang Y.J."/>
            <person name="Jeffries C.D."/>
            <person name="Detter J.C."/>
            <person name="Rohde M."/>
            <person name="Brambilla E."/>
            <person name="Spring S."/>
            <person name="Goker M."/>
            <person name="Sikorski J."/>
            <person name="Woyke T."/>
            <person name="Bristow J."/>
            <person name="Eisen J.A."/>
            <person name="Markowitz V."/>
            <person name="Hugenholtz P."/>
            <person name="Klenk H.P."/>
            <person name="Kyrpides N.C."/>
        </authorList>
    </citation>
    <scope>NUCLEOTIDE SEQUENCE [LARGE SCALE GENOMIC DNA]</scope>
    <source>
        <strain evidence="6">DSM 11293 / JCM 15392 / SEBR 4228</strain>
    </source>
</reference>
<dbReference type="AlphaFoldDB" id="E1R7H0"/>
<dbReference type="Pfam" id="PF01887">
    <property type="entry name" value="SAM_HAT_N"/>
    <property type="match status" value="1"/>
</dbReference>
<dbReference type="EMBL" id="CP002116">
    <property type="protein sequence ID" value="ADK82675.1"/>
    <property type="molecule type" value="Genomic_DNA"/>
</dbReference>
<dbReference type="SUPFAM" id="SSF102522">
    <property type="entry name" value="Bacterial fluorinating enzyme, N-terminal domain"/>
    <property type="match status" value="1"/>
</dbReference>
<dbReference type="PANTHER" id="PTHR35092">
    <property type="entry name" value="CHLORINASE MJ1651"/>
    <property type="match status" value="1"/>
</dbReference>
<feature type="domain" description="S-adenosyl-l-methionine hydroxide adenosyltransferase N-terminal" evidence="3">
    <location>
        <begin position="9"/>
        <end position="157"/>
    </location>
</feature>
<protein>
    <recommendedName>
        <fullName evidence="7">DNA-directed RNA polymerase subunit delta</fullName>
    </recommendedName>
</protein>
<dbReference type="STRING" id="573413.Spirs_3587"/>
<dbReference type="InterPro" id="IPR023228">
    <property type="entry name" value="SAM_OH_AdoTrfase_N_sf"/>
</dbReference>
<dbReference type="eggNOG" id="COG1912">
    <property type="taxonomic scope" value="Bacteria"/>
</dbReference>
<dbReference type="InterPro" id="IPR046470">
    <property type="entry name" value="SAM_HAT_C"/>
</dbReference>
<dbReference type="OrthoDB" id="9792195at2"/>
<evidence type="ECO:0000259" key="3">
    <source>
        <dbReference type="Pfam" id="PF01887"/>
    </source>
</evidence>
<dbReference type="Gene3D" id="2.40.30.90">
    <property type="entry name" value="Bacterial fluorinating enzyme like"/>
    <property type="match status" value="1"/>
</dbReference>
<organism evidence="5 6">
    <name type="scientific">Sediminispirochaeta smaragdinae (strain DSM 11293 / JCM 15392 / SEBR 4228)</name>
    <name type="common">Spirochaeta smaragdinae</name>
    <dbReference type="NCBI Taxonomy" id="573413"/>
    <lineage>
        <taxon>Bacteria</taxon>
        <taxon>Pseudomonadati</taxon>
        <taxon>Spirochaetota</taxon>
        <taxon>Spirochaetia</taxon>
        <taxon>Spirochaetales</taxon>
        <taxon>Spirochaetaceae</taxon>
        <taxon>Sediminispirochaeta</taxon>
    </lineage>
</organism>
<proteinExistence type="inferred from homology"/>
<dbReference type="InterPro" id="IPR023227">
    <property type="entry name" value="SAM_OH_AdoTrfase_C_sf"/>
</dbReference>
<dbReference type="KEGG" id="ssm:Spirs_3587"/>
<evidence type="ECO:0000313" key="5">
    <source>
        <dbReference type="EMBL" id="ADK82675.1"/>
    </source>
</evidence>
<dbReference type="PIRSF" id="PIRSF006779">
    <property type="entry name" value="UCP006779"/>
    <property type="match status" value="1"/>
</dbReference>
<dbReference type="RefSeq" id="WP_013256134.1">
    <property type="nucleotide sequence ID" value="NC_014364.1"/>
</dbReference>
<keyword evidence="6" id="KW-1185">Reference proteome</keyword>
<evidence type="ECO:0000313" key="6">
    <source>
        <dbReference type="Proteomes" id="UP000002318"/>
    </source>
</evidence>
<sequence>MRKTNGSLVFQSDFGTIDGAVSAMYGVAEAVSDNLKLYDLTHEIPQFNIWEASYRLIQTIEYWRPGTVFVSVVDPGVGTSRKSVVALAQSGHYIVTPDNGTLTHISESIGITAMREIEESINRLGGSEKSYTFHGRDVYAYTGARLASGVITFEQIGPELAPEPVTIAHQPAELKDGIITASIDILDARYGSLWTNVPRTMFEELGVEYGHTVLVEISKYGNTVYGNRLIFGKSFSDAAIGQSLVYINSLLNVGIAVNQGNFSRAHNIESGRGWVVRLSKGD</sequence>
<dbReference type="PANTHER" id="PTHR35092:SF1">
    <property type="entry name" value="CHLORINASE MJ1651"/>
    <property type="match status" value="1"/>
</dbReference>
<evidence type="ECO:0000256" key="2">
    <source>
        <dbReference type="ARBA" id="ARBA00024035"/>
    </source>
</evidence>
<dbReference type="Pfam" id="PF20257">
    <property type="entry name" value="SAM_HAT_C"/>
    <property type="match status" value="1"/>
</dbReference>
<dbReference type="InterPro" id="IPR046469">
    <property type="entry name" value="SAM_HAT_N"/>
</dbReference>
<dbReference type="HOGENOM" id="CLU_059734_0_0_12"/>
<evidence type="ECO:0008006" key="7">
    <source>
        <dbReference type="Google" id="ProtNLM"/>
    </source>
</evidence>
<comment type="similarity">
    <text evidence="2">Belongs to the SAM hydrolase / SAM-dependent halogenase family.</text>
</comment>
<dbReference type="Gene3D" id="3.40.50.10790">
    <property type="entry name" value="S-adenosyl-l-methionine hydroxide adenosyltransferase, N-terminal"/>
    <property type="match status" value="1"/>
</dbReference>
<accession>E1R7H0</accession>
<dbReference type="Proteomes" id="UP000002318">
    <property type="component" value="Chromosome"/>
</dbReference>
<feature type="domain" description="S-adenosyl-l-methionine hydroxide adenosyltransferase C-terminal" evidence="4">
    <location>
        <begin position="182"/>
        <end position="274"/>
    </location>
</feature>
<dbReference type="SUPFAM" id="SSF101852">
    <property type="entry name" value="Bacterial fluorinating enzyme, C-terminal domain"/>
    <property type="match status" value="1"/>
</dbReference>
<gene>
    <name evidence="5" type="ordered locus">Spirs_3587</name>
</gene>
<name>E1R7H0_SEDSS</name>
<dbReference type="InterPro" id="IPR002747">
    <property type="entry name" value="SAM_OH_AdoTrfase"/>
</dbReference>